<dbReference type="SUPFAM" id="SSF74650">
    <property type="entry name" value="Galactose mutarotase-like"/>
    <property type="match status" value="1"/>
</dbReference>
<evidence type="ECO:0000256" key="1">
    <source>
        <dbReference type="ARBA" id="ARBA00007806"/>
    </source>
</evidence>
<name>A0ABW2TNJ1_9PSEU</name>
<comment type="similarity">
    <text evidence="1 2">Belongs to the glycosyl hydrolase 31 family.</text>
</comment>
<evidence type="ECO:0000256" key="2">
    <source>
        <dbReference type="RuleBase" id="RU361185"/>
    </source>
</evidence>
<evidence type="ECO:0000313" key="8">
    <source>
        <dbReference type="Proteomes" id="UP001596512"/>
    </source>
</evidence>
<dbReference type="InterPro" id="IPR011013">
    <property type="entry name" value="Gal_mutarotase_sf_dom"/>
</dbReference>
<feature type="compositionally biased region" description="Pro residues" evidence="3">
    <location>
        <begin position="648"/>
        <end position="664"/>
    </location>
</feature>
<gene>
    <name evidence="7" type="ORF">ACFQV2_14220</name>
</gene>
<dbReference type="PANTHER" id="PTHR43863">
    <property type="entry name" value="HYDROLASE, PUTATIVE (AFU_ORTHOLOGUE AFUA_1G03140)-RELATED"/>
    <property type="match status" value="1"/>
</dbReference>
<dbReference type="Gene3D" id="3.20.20.80">
    <property type="entry name" value="Glycosidases"/>
    <property type="match status" value="1"/>
</dbReference>
<dbReference type="InterPro" id="IPR051816">
    <property type="entry name" value="Glycosyl_Hydrolase_31"/>
</dbReference>
<dbReference type="InterPro" id="IPR017853">
    <property type="entry name" value="GH"/>
</dbReference>
<organism evidence="7 8">
    <name type="scientific">Actinokineospora soli</name>
    <dbReference type="NCBI Taxonomy" id="1048753"/>
    <lineage>
        <taxon>Bacteria</taxon>
        <taxon>Bacillati</taxon>
        <taxon>Actinomycetota</taxon>
        <taxon>Actinomycetes</taxon>
        <taxon>Pseudonocardiales</taxon>
        <taxon>Pseudonocardiaceae</taxon>
        <taxon>Actinokineospora</taxon>
    </lineage>
</organism>
<evidence type="ECO:0000259" key="5">
    <source>
        <dbReference type="Pfam" id="PF17137"/>
    </source>
</evidence>
<keyword evidence="2" id="KW-0378">Hydrolase</keyword>
<sequence>MYSADDSTRIWEETTGLTWTGTQTTQTLARGATEQFYGTGLRLGDWALRDKVVPIAIDNKWRENNNASPAPFYLSTAGYGVMRNTWAPGSYSFTSPVSTRHNENRFDAFYFAGDSLKNIISDYTDVTGKPFLAPIWGLELGNADCWSTYNTNPDVGPVGRAGHMKTPDVIAYADGARNADMPSGWFLPNDGYGCEYEDLPYTVAELKKRGFQTGLWTERTLANIPWEVGTAGTRGVKTDVAWVGGGYQPAFDGVQSAVNGIEGNSDARRFVWTVDGWAGTQRNAVVWTGDTYGTWADMRWHVPAIAGAGFSGFNYANGDVDGIYSGSPKTFARDLQWKAFTPAFMTMSGWGTTNPSSGYADKQPWRFAEPYLSINRKYLKLKMRLTPYFYTHARAATDTGVPTVRAMALEFQNDPVALGNDTSGQFMAGDAFLVAPVVSDTSVRDRIYLPAGTWTDYWTGKAYTGPGWLDGYQAPLDTLPLFVRGGSIVPMWPQMNYAGERPATPITYDIHPRGSSSFTLYEDDGVTRAYKTGSSARQRVDVTAPSTGTGDVRVDVGALTGSYTGKLASRGYEFALHVAAGPSAVTAAGTTLAKHTTRSAYDSATSGWFFDPADRSGVLHVKLASRTTDTAFSVVATGVTLPAGVPRPRAPPPSRPRAGRPPPTARRRRARTAPPPTPSTATPAPTGTPRGPARPSPTRSPSTWAGRTWSTA</sequence>
<dbReference type="EMBL" id="JBHTEY010000004">
    <property type="protein sequence ID" value="MFC7614507.1"/>
    <property type="molecule type" value="Genomic_DNA"/>
</dbReference>
<evidence type="ECO:0000259" key="4">
    <source>
        <dbReference type="Pfam" id="PF01055"/>
    </source>
</evidence>
<comment type="caution">
    <text evidence="7">The sequence shown here is derived from an EMBL/GenBank/DDBJ whole genome shotgun (WGS) entry which is preliminary data.</text>
</comment>
<keyword evidence="8" id="KW-1185">Reference proteome</keyword>
<evidence type="ECO:0000259" key="6">
    <source>
        <dbReference type="Pfam" id="PF21365"/>
    </source>
</evidence>
<feature type="domain" description="Glycoside hydrolase family 31 TIM barrel" evidence="4">
    <location>
        <begin position="259"/>
        <end position="391"/>
    </location>
</feature>
<proteinExistence type="inferred from homology"/>
<evidence type="ECO:0000256" key="3">
    <source>
        <dbReference type="SAM" id="MobiDB-lite"/>
    </source>
</evidence>
<dbReference type="PANTHER" id="PTHR43863:SF2">
    <property type="entry name" value="MALTASE-GLUCOAMYLASE"/>
    <property type="match status" value="1"/>
</dbReference>
<dbReference type="Proteomes" id="UP001596512">
    <property type="component" value="Unassembled WGS sequence"/>
</dbReference>
<keyword evidence="2" id="KW-0326">Glycosidase</keyword>
<evidence type="ECO:0000313" key="7">
    <source>
        <dbReference type="EMBL" id="MFC7614507.1"/>
    </source>
</evidence>
<feature type="compositionally biased region" description="Low complexity" evidence="3">
    <location>
        <begin position="679"/>
        <end position="703"/>
    </location>
</feature>
<protein>
    <submittedName>
        <fullName evidence="7">TIM-barrel domain-containing protein</fullName>
    </submittedName>
</protein>
<dbReference type="InterPro" id="IPR000322">
    <property type="entry name" value="Glyco_hydro_31_TIM"/>
</dbReference>
<dbReference type="InterPro" id="IPR013780">
    <property type="entry name" value="Glyco_hydro_b"/>
</dbReference>
<dbReference type="SUPFAM" id="SSF51011">
    <property type="entry name" value="Glycosyl hydrolase domain"/>
    <property type="match status" value="1"/>
</dbReference>
<dbReference type="SUPFAM" id="SSF51445">
    <property type="entry name" value="(Trans)glycosidases"/>
    <property type="match status" value="1"/>
</dbReference>
<feature type="domain" description="Glycosyl hydrolase family 31 C-terminal" evidence="6">
    <location>
        <begin position="400"/>
        <end position="489"/>
    </location>
</feature>
<dbReference type="InterPro" id="IPR048395">
    <property type="entry name" value="Glyco_hydro_31_C"/>
</dbReference>
<dbReference type="Gene3D" id="2.60.40.1760">
    <property type="entry name" value="glycosyl hydrolase (family 31)"/>
    <property type="match status" value="1"/>
</dbReference>
<dbReference type="Pfam" id="PF17137">
    <property type="entry name" value="DUF5110"/>
    <property type="match status" value="1"/>
</dbReference>
<dbReference type="Pfam" id="PF21365">
    <property type="entry name" value="Glyco_hydro_31_3rd"/>
    <property type="match status" value="1"/>
</dbReference>
<feature type="region of interest" description="Disordered" evidence="3">
    <location>
        <begin position="641"/>
        <end position="712"/>
    </location>
</feature>
<accession>A0ABW2TNJ1</accession>
<dbReference type="InterPro" id="IPR033403">
    <property type="entry name" value="DUF5110"/>
</dbReference>
<dbReference type="Gene3D" id="2.60.40.1180">
    <property type="entry name" value="Golgi alpha-mannosidase II"/>
    <property type="match status" value="2"/>
</dbReference>
<dbReference type="Pfam" id="PF01055">
    <property type="entry name" value="Glyco_hydro_31_2nd"/>
    <property type="match status" value="1"/>
</dbReference>
<reference evidence="8" key="1">
    <citation type="journal article" date="2019" name="Int. J. Syst. Evol. Microbiol.">
        <title>The Global Catalogue of Microorganisms (GCM) 10K type strain sequencing project: providing services to taxonomists for standard genome sequencing and annotation.</title>
        <authorList>
            <consortium name="The Broad Institute Genomics Platform"/>
            <consortium name="The Broad Institute Genome Sequencing Center for Infectious Disease"/>
            <person name="Wu L."/>
            <person name="Ma J."/>
        </authorList>
    </citation>
    <scope>NUCLEOTIDE SEQUENCE [LARGE SCALE GENOMIC DNA]</scope>
    <source>
        <strain evidence="8">JCM 17695</strain>
    </source>
</reference>
<feature type="domain" description="DUF5110" evidence="5">
    <location>
        <begin position="505"/>
        <end position="577"/>
    </location>
</feature>
<dbReference type="CDD" id="cd14752">
    <property type="entry name" value="GH31_N"/>
    <property type="match status" value="1"/>
</dbReference>